<feature type="signal peptide" evidence="9">
    <location>
        <begin position="1"/>
        <end position="21"/>
    </location>
</feature>
<sequence>MGRFLILCLALISICLAPALASQSYVVYMGDYPQGSFLSTKVQPHHDMLSAVVGSELAAKEALVYVYKNFNAFAAKLTPEQAALLAEREDVVSVIPNRKHHLHTTRSWEFLGLEDVNGNVPKESLWAKSNYGKDVIIGVLDTGVWPESKSYSDDGFGPIPSSWKGSCVTGDEFGPKYCNKKLIGGKFFVSGFEAAEGPLNTTQTGDYRSARDLDGHGTHTSTTAGGSFVPGANTIGFANGTAKGGAPLARVAGYKVCWPGCYDADILAAFDEGIDDGVNVFSVSLGSDPPLRQLFGDGIAIGSFHALKKGITTVASAGNSGPTPGTVSNVAPWITTVAASSIDRDFRAFVVLGNNVTIQGESLASEQLDPSKFYPLIDGASAPAASSNSSSSKYCLPGSLDNAKVKGKIVACLRGFTARVDKSYQVKLAGGIGVVVNNPPENANELISDPHVLPGLSLTYVSGQEVYNYIQATKEPVATILPAKTVLGVKPAPVLAAFSSQGPNTLIPDINKPDISGPGVNILAAFTEAHAITELPNDNRIVKYNIISGTSMSCPHLSGISASLKALHPNWTPAAIQSAIMTSASQTDNAGQPLTGSSGDASNPFGVGSGEVNPNRASDPGLVYDNAYADYFTFFCALGYTKNNIKAISGDSFTCPQAKPKVVDLNYPSLTVSNLAQSQTAKRTVTNVGTASSTYTVSISKPAGVDVEISPSTLSFSALGEKKSFTVTIKKVSATRGYAFGSYTWSDGTYSVRSPITVKSSSAVSDITVADVNALDA</sequence>
<dbReference type="Gene3D" id="3.30.70.80">
    <property type="entry name" value="Peptidase S8 propeptide/proteinase inhibitor I9"/>
    <property type="match status" value="1"/>
</dbReference>
<evidence type="ECO:0000259" key="10">
    <source>
        <dbReference type="Pfam" id="PF00082"/>
    </source>
</evidence>
<evidence type="ECO:0000256" key="4">
    <source>
        <dbReference type="ARBA" id="ARBA00022801"/>
    </source>
</evidence>
<dbReference type="Pfam" id="PF05922">
    <property type="entry name" value="Inhibitor_I9"/>
    <property type="match status" value="1"/>
</dbReference>
<feature type="domain" description="Subtilisin-like protease fibronectin type-III" evidence="13">
    <location>
        <begin position="664"/>
        <end position="758"/>
    </location>
</feature>
<dbReference type="InterPro" id="IPR041469">
    <property type="entry name" value="Subtilisin-like_FN3"/>
</dbReference>
<feature type="compositionally biased region" description="Polar residues" evidence="8">
    <location>
        <begin position="586"/>
        <end position="601"/>
    </location>
</feature>
<dbReference type="Pfam" id="PF17766">
    <property type="entry name" value="fn3_6"/>
    <property type="match status" value="1"/>
</dbReference>
<dbReference type="PRINTS" id="PR00723">
    <property type="entry name" value="SUBTILISIN"/>
</dbReference>
<evidence type="ECO:0000256" key="1">
    <source>
        <dbReference type="ARBA" id="ARBA00011073"/>
    </source>
</evidence>
<evidence type="ECO:0000256" key="6">
    <source>
        <dbReference type="PIRSR" id="PIRSR615500-1"/>
    </source>
</evidence>
<dbReference type="Gene3D" id="2.60.40.2310">
    <property type="match status" value="1"/>
</dbReference>
<evidence type="ECO:0000313" key="14">
    <source>
        <dbReference type="EMBL" id="KAL3695422.1"/>
    </source>
</evidence>
<dbReference type="Pfam" id="PF02225">
    <property type="entry name" value="PA"/>
    <property type="match status" value="1"/>
</dbReference>
<comment type="similarity">
    <text evidence="1 7">Belongs to the peptidase S8 family.</text>
</comment>
<dbReference type="GO" id="GO:0006508">
    <property type="term" value="P:proteolysis"/>
    <property type="evidence" value="ECO:0007669"/>
    <property type="project" value="UniProtKB-KW"/>
</dbReference>
<dbReference type="CDD" id="cd02120">
    <property type="entry name" value="PA_subtilisin_like"/>
    <property type="match status" value="1"/>
</dbReference>
<evidence type="ECO:0008006" key="16">
    <source>
        <dbReference type="Google" id="ProtNLM"/>
    </source>
</evidence>
<keyword evidence="3 9" id="KW-0732">Signal</keyword>
<dbReference type="InterPro" id="IPR046450">
    <property type="entry name" value="PA_dom_sf"/>
</dbReference>
<feature type="active site" description="Charge relay system" evidence="6 7">
    <location>
        <position position="216"/>
    </location>
</feature>
<dbReference type="InterPro" id="IPR036852">
    <property type="entry name" value="Peptidase_S8/S53_dom_sf"/>
</dbReference>
<keyword evidence="5 7" id="KW-0720">Serine protease</keyword>
<feature type="active site" description="Charge relay system" evidence="6 7">
    <location>
        <position position="141"/>
    </location>
</feature>
<keyword evidence="4 7" id="KW-0378">Hydrolase</keyword>
<dbReference type="Pfam" id="PF00082">
    <property type="entry name" value="Peptidase_S8"/>
    <property type="match status" value="1"/>
</dbReference>
<evidence type="ECO:0000256" key="7">
    <source>
        <dbReference type="PROSITE-ProRule" id="PRU01240"/>
    </source>
</evidence>
<reference evidence="14 15" key="1">
    <citation type="submission" date="2024-09" db="EMBL/GenBank/DDBJ databases">
        <title>Chromosome-scale assembly of Riccia sorocarpa.</title>
        <authorList>
            <person name="Paukszto L."/>
        </authorList>
    </citation>
    <scope>NUCLEOTIDE SEQUENCE [LARGE SCALE GENOMIC DNA]</scope>
    <source>
        <strain evidence="14">LP-2024</strain>
        <tissue evidence="14">Aerial parts of the thallus</tissue>
    </source>
</reference>
<feature type="domain" description="Peptidase S8/S53" evidence="10">
    <location>
        <begin position="132"/>
        <end position="592"/>
    </location>
</feature>
<dbReference type="FunFam" id="2.60.40.2310:FF:000001">
    <property type="entry name" value="Subtilisin-like protease SBT1.5"/>
    <property type="match status" value="1"/>
</dbReference>
<dbReference type="AlphaFoldDB" id="A0ABD3HY10"/>
<evidence type="ECO:0000256" key="8">
    <source>
        <dbReference type="SAM" id="MobiDB-lite"/>
    </source>
</evidence>
<dbReference type="InterPro" id="IPR045051">
    <property type="entry name" value="SBT"/>
</dbReference>
<dbReference type="InterPro" id="IPR034197">
    <property type="entry name" value="Peptidases_S8_3"/>
</dbReference>
<dbReference type="Proteomes" id="UP001633002">
    <property type="component" value="Unassembled WGS sequence"/>
</dbReference>
<evidence type="ECO:0000259" key="13">
    <source>
        <dbReference type="Pfam" id="PF17766"/>
    </source>
</evidence>
<evidence type="ECO:0000256" key="9">
    <source>
        <dbReference type="SAM" id="SignalP"/>
    </source>
</evidence>
<feature type="active site" description="Charge relay system" evidence="6 7">
    <location>
        <position position="551"/>
    </location>
</feature>
<dbReference type="InterPro" id="IPR037045">
    <property type="entry name" value="S8pro/Inhibitor_I9_sf"/>
</dbReference>
<dbReference type="Gene3D" id="3.40.50.200">
    <property type="entry name" value="Peptidase S8/S53 domain"/>
    <property type="match status" value="1"/>
</dbReference>
<feature type="chain" id="PRO_5044743765" description="Subtilisin-like protease" evidence="9">
    <location>
        <begin position="22"/>
        <end position="777"/>
    </location>
</feature>
<dbReference type="FunFam" id="3.40.50.200:FF:000006">
    <property type="entry name" value="Subtilisin-like protease SBT1.5"/>
    <property type="match status" value="1"/>
</dbReference>
<comment type="caution">
    <text evidence="14">The sequence shown here is derived from an EMBL/GenBank/DDBJ whole genome shotgun (WGS) entry which is preliminary data.</text>
</comment>
<evidence type="ECO:0000259" key="11">
    <source>
        <dbReference type="Pfam" id="PF02225"/>
    </source>
</evidence>
<dbReference type="PANTHER" id="PTHR10795">
    <property type="entry name" value="PROPROTEIN CONVERTASE SUBTILISIN/KEXIN"/>
    <property type="match status" value="1"/>
</dbReference>
<evidence type="ECO:0000256" key="3">
    <source>
        <dbReference type="ARBA" id="ARBA00022729"/>
    </source>
</evidence>
<evidence type="ECO:0000259" key="12">
    <source>
        <dbReference type="Pfam" id="PF05922"/>
    </source>
</evidence>
<evidence type="ECO:0000256" key="5">
    <source>
        <dbReference type="ARBA" id="ARBA00022825"/>
    </source>
</evidence>
<dbReference type="InterPro" id="IPR000209">
    <property type="entry name" value="Peptidase_S8/S53_dom"/>
</dbReference>
<dbReference type="Gene3D" id="3.50.30.30">
    <property type="match status" value="1"/>
</dbReference>
<feature type="domain" description="Inhibitor I9" evidence="12">
    <location>
        <begin position="24"/>
        <end position="103"/>
    </location>
</feature>
<dbReference type="InterPro" id="IPR015500">
    <property type="entry name" value="Peptidase_S8_subtilisin-rel"/>
</dbReference>
<dbReference type="CDD" id="cd04852">
    <property type="entry name" value="Peptidases_S8_3"/>
    <property type="match status" value="1"/>
</dbReference>
<dbReference type="InterPro" id="IPR010259">
    <property type="entry name" value="S8pro/Inhibitor_I9"/>
</dbReference>
<dbReference type="SUPFAM" id="SSF52743">
    <property type="entry name" value="Subtilisin-like"/>
    <property type="match status" value="1"/>
</dbReference>
<evidence type="ECO:0000313" key="15">
    <source>
        <dbReference type="Proteomes" id="UP001633002"/>
    </source>
</evidence>
<gene>
    <name evidence="14" type="ORF">R1sor_009498</name>
</gene>
<feature type="domain" description="PA" evidence="11">
    <location>
        <begin position="393"/>
        <end position="465"/>
    </location>
</feature>
<dbReference type="GO" id="GO:0004252">
    <property type="term" value="F:serine-type endopeptidase activity"/>
    <property type="evidence" value="ECO:0007669"/>
    <property type="project" value="UniProtKB-UniRule"/>
</dbReference>
<protein>
    <recommendedName>
        <fullName evidence="16">Subtilisin-like protease</fullName>
    </recommendedName>
</protein>
<dbReference type="EMBL" id="JBJQOH010000002">
    <property type="protein sequence ID" value="KAL3695422.1"/>
    <property type="molecule type" value="Genomic_DNA"/>
</dbReference>
<keyword evidence="2 7" id="KW-0645">Protease</keyword>
<dbReference type="FunFam" id="3.50.30.30:FF:000005">
    <property type="entry name" value="subtilisin-like protease SBT1.5"/>
    <property type="match status" value="1"/>
</dbReference>
<name>A0ABD3HY10_9MARC</name>
<dbReference type="SUPFAM" id="SSF52025">
    <property type="entry name" value="PA domain"/>
    <property type="match status" value="1"/>
</dbReference>
<dbReference type="InterPro" id="IPR003137">
    <property type="entry name" value="PA_domain"/>
</dbReference>
<accession>A0ABD3HY10</accession>
<proteinExistence type="inferred from homology"/>
<keyword evidence="15" id="KW-1185">Reference proteome</keyword>
<evidence type="ECO:0000256" key="2">
    <source>
        <dbReference type="ARBA" id="ARBA00022670"/>
    </source>
</evidence>
<dbReference type="PROSITE" id="PS51892">
    <property type="entry name" value="SUBTILASE"/>
    <property type="match status" value="1"/>
</dbReference>
<organism evidence="14 15">
    <name type="scientific">Riccia sorocarpa</name>
    <dbReference type="NCBI Taxonomy" id="122646"/>
    <lineage>
        <taxon>Eukaryota</taxon>
        <taxon>Viridiplantae</taxon>
        <taxon>Streptophyta</taxon>
        <taxon>Embryophyta</taxon>
        <taxon>Marchantiophyta</taxon>
        <taxon>Marchantiopsida</taxon>
        <taxon>Marchantiidae</taxon>
        <taxon>Marchantiales</taxon>
        <taxon>Ricciaceae</taxon>
        <taxon>Riccia</taxon>
    </lineage>
</organism>
<feature type="region of interest" description="Disordered" evidence="8">
    <location>
        <begin position="586"/>
        <end position="613"/>
    </location>
</feature>